<dbReference type="PANTHER" id="PTHR16166:SF130">
    <property type="entry name" value="PROTEIN SORTING-ASSOCIATED PROTEIN, PUTATIVE (DUF1162)-RELATED"/>
    <property type="match status" value="1"/>
</dbReference>
<dbReference type="InterPro" id="IPR026847">
    <property type="entry name" value="VPS13"/>
</dbReference>
<dbReference type="FunCoup" id="A0A1S3B0I1">
    <property type="interactions" value="846"/>
</dbReference>
<evidence type="ECO:0000256" key="1">
    <source>
        <dbReference type="SAM" id="Phobius"/>
    </source>
</evidence>
<keyword evidence="3" id="KW-1185">Reference proteome</keyword>
<dbReference type="KEGG" id="cmo:103484730"/>
<protein>
    <submittedName>
        <fullName evidence="4">Uncharacterized protein LOC103484730 isoform X1</fullName>
    </submittedName>
</protein>
<evidence type="ECO:0000313" key="4">
    <source>
        <dbReference type="RefSeq" id="XP_008440189.1"/>
    </source>
</evidence>
<feature type="transmembrane region" description="Helical" evidence="1">
    <location>
        <begin position="407"/>
        <end position="429"/>
    </location>
</feature>
<dbReference type="Proteomes" id="UP001652600">
    <property type="component" value="Chromosome 8"/>
</dbReference>
<dbReference type="GeneID" id="103484730"/>
<dbReference type="Pfam" id="PF25036">
    <property type="entry name" value="VPS13_VAB"/>
    <property type="match status" value="1"/>
</dbReference>
<accession>A0A1S3B0I1</accession>
<name>A0A1S3B0I1_CUCME</name>
<keyword evidence="1" id="KW-1133">Transmembrane helix</keyword>
<dbReference type="eggNOG" id="KOG1809">
    <property type="taxonomic scope" value="Eukaryota"/>
</dbReference>
<sequence>MGLHNFLLRRLVSLLQPWLPEDSDLQLNFGFTRSTIDAHKLHLKVSSFNELIEETATSMSFKEVIVDRLSVVVTYWPFPAFDIKLHGVHVTLSIREVISRGKQDSDIAFSEILKKNLSAIDPEGVTLHDLMKSFLDPPPRYQLKTAFKYLLLKRGCVQMSNIDFVLEFPSFNYVFGCSLNIKCLNAKFENRNHGCLHELIHAILKPLSHGCLAITGNDLEILLKWETQISRILNLKVIFSRCKMYDLQLVDVNLRIPELSLSVTPVVVSIYSVLNGMSSKEYKFSRNGRELWKLAARRISHITSSPGMSWHHLVTVVMLWVQYVNVYELLLLLTGYPMANLMKKFTYKISSDRELFTFFKKHLMTILDIEKKLPIGSIAQGRKIARYRAIKNIEDKKEVSSIVQLKFFYQVFSLLLCIWKMLCSIFRFIERCIVKTLTQPRKLDGCFKIVRPDSNSQFCFMLNTGKLLVSIYPQDDIQPQMFENLKSSFGIPSFFISFCFSFDSLLVMYMVDLCEQSLLVSCDQFNVTPLPSVKASSDKVCSVDLLKSLEGCGMEGENNLKSIIHGEPAWSFFPSNGREIDIGCNQFIFKYLEDMWVRWKSVCRNLEEDMIAYSDNPWFLCEISSSMTKSVLENSNTSLWKCNLALGKLNFVLRYSSILSAALLLQLAYLWTEDEQSPEVSLHPPTVAVDNREACLNNKYENCASQMMTPLLEKLPLKNIQVAMHIAGSNIKMALGKDFSDGDEISSEISHKGDSLIELDVHAVEIAVCPTSSSDFALLMEDSSEADKELECLSLKKPHISPIGSEKYTSQELVSLWFYLQLKGLKAYFGSLDGIQEKNQIFIFNPMLILSSIVRKSVHSFSENFNAFSVAFDCTTTGFTSLSYMEDLYLLIKVIGNLSPAISYLGSCSWYPQEFMKQNIMLTKPMSKFEYVKGASISCHTSSMVHGAFKIKRIDAILHNSRRGDTFKSTKIFSNSQKMAEINSPDCGIWMSVDQGRVKVTCEEDRVDIITDISNINSFIFRYHNSDIDQSVPKFLQTQLLNCNLYFYHQISLSDFMLKLSLSSRSGSSSEGLTNIHHSSISRSNGLNVENSDMAVDSEGPGGRSVFVQDLDFVSQFSNFQLLVNIAISRILITRCSMYDILTEAHQLSKLSSDLSVGEDFRWKIQGGVIFLETLALTFFVNCFHKYCHAIGSLLSVLQFSDQQDKKGQEMAEITRLEESATDNIVGKTTDDLLRVKGKLLEVFILNVSNISLVLVVKDGSDVIREFVIEADANLKFQLADNKKELRISLSHLSILSQQIRGTLQNNIQIPHFSSNLFSHPAAGELAASSQHAKRVHIDNDASSSKHPVSHKNFSGSSHFTGPFCFSCRHYLLENLVASLSIEKTCRDGIGILSKAWAGKGSLSGLDLILSHSEIQAIFLLVSSFSGLYDKEKTNKHKMQWSGGQQVDANNTETFTTLVPDGAIVAIQDIHQHMYFCVEGYDRYNLVGVMHYSLKGDRALFRVEYKKRRISSSSVWFSLISLYAKNAAGKQLRLNCCPQSGVVNISGTDDRDTTLWRIFSSTPRGQNGDTDWEAYNHFSKRSFYLVNKNNDCGIAFVDGFPEFVRKPGNPFKFKIIRDFPTVHGVTDYLTGTTGTTGTSHEQNSNLDERLSGTKETFPIIDISSYFSLTIVHDISDTSDILPLICGCLSNMKLTLQISSNKTRVLCTSTAELHYFDARRYLWQWILSPVDFCLYYRFSAKSSSTETILHGVPVHIYCRMKELDISLNETSLDVVLFVIGKLNLAGPYAVRSSIIRPNCCKVENQFGVDLHCQFDNKKNLTIGKFQHAFISLRHPGSPDQSLESGPVISFQLCVTENFTTPIHISKLQAQTFAWKTRIKSLKDSKTYPGPLIVVDISHHPEDGLSIVISPMTRIRNESGLTMELRFRRNQPNEDECASVLLKSEDVIDDSMAMFDALNLSGGSRKALNSLSVGNFLLSFRPMLHEELMIFKNSRSVDWSDDFKGEKAVHLSGIFDKLSYKVRKALMVGLEKYSFSTASCKLLVDDGREDYLHFLIQCIGKDVHIMLPDESGNRSDNSHSSDVLQVQKQIFLLPTVRVFNSLYSNIHVLLTGTDPSTINENSLIGSGATVSSKSKADFYVNPAIILFTVTLTEINSTCKPVDSGDFMKKLLKQKSKVQYIDINLDFGGGKYFASLRLARGDRGILEATLFTPYTLKNDTNFKLHFLTSNKIHYRDVEENGSCPPHLGITLPAYSSRSWFLKSKKVFVESENYTSESLLDLDALSGFTELSLQTQGDGVVSYIKLGVSLGSLLRNTVFPSQLVTIVPRYVVINESKENITVRQCYLQSDEESPIQVESKQKVTLKLQEGIQKRRGFSLVEKIVQKHSKSMDDSSKFIKFYLTGSDLSWSGPICIASLGRFYLKFRKQQEAKVEFAAVHVVEEGSTLNLHFHKPPNTNLPYRIENRLLNSSITYYQKDSEEPEVLGSGCSVDYVWDDLTHPHELVVKIDGTVVQIYESLREINLDKLRTWKPLFKSRLPGGLTSQISRNFSDPEIMKVGYEIYADGPTRVLRICVKSDCHKGDSVISSSQKFQLRISNVAVHLLECWRQEGYGSEPSECKPLVAAKLKDISLYSVFTEQQKYNQITIQSLKLEEKREGATFAAMLRRHQLDYSDSNDCVLKIVYVLNSTSFQVKQVKYFSVVLQPIDLNLDEETLMRIAPFWRTSLAESKTGSQQYYFDHFEIHPIKIFTNFLPDESYSSYSSTQETLRTLLHSVVKIPTMKNVVVELNGVLVTHALITVRELFLRCAQHYSWYAMRAIYIAKGSSLLPPDFISIFDDLSSSSLDVFFDPSRGFMGFPGTLKFIKKFIDVKKGSGTKRYLGDLGQTLRTAGSNVMFAAITEISDSVLKGAEASGFNGMVSGFHQGILKIAMEPSLLGSVMMQGGPQRDIKLDQSPGVDELYIEGYLQAMLDTLYKQEYLRVRVVNNQVTLKNLPPNTRLTDEIVNRVKDFLVSKALLKEDSRKSSRPFQRLQRESEWKIGPTLLTLCEHLLVSFAIRMLRKGVKQIVVRIPRNKEPKSDSQKTDLALVPTDKKPKGKFVWTMGIGKFMLNGILAYLDGMLCRYISIPIIRRIVSGFLLTLLDNDKE</sequence>
<reference evidence="4" key="1">
    <citation type="submission" date="2025-08" db="UniProtKB">
        <authorList>
            <consortium name="RefSeq"/>
        </authorList>
    </citation>
    <scope>IDENTIFICATION</scope>
    <source>
        <tissue evidence="4">Stem</tissue>
    </source>
</reference>
<dbReference type="InterPro" id="IPR009543">
    <property type="entry name" value="VPS13_VAB"/>
</dbReference>
<dbReference type="OrthoDB" id="428159at2759"/>
<dbReference type="InParanoid" id="A0A1S3B0I1"/>
<dbReference type="GO" id="GO:0045053">
    <property type="term" value="P:protein retention in Golgi apparatus"/>
    <property type="evidence" value="ECO:0007669"/>
    <property type="project" value="TreeGrafter"/>
</dbReference>
<gene>
    <name evidence="4" type="primary">LOC103484730</name>
</gene>
<keyword evidence="1" id="KW-0472">Membrane</keyword>
<dbReference type="GO" id="GO:0006623">
    <property type="term" value="P:protein targeting to vacuole"/>
    <property type="evidence" value="ECO:0007669"/>
    <property type="project" value="TreeGrafter"/>
</dbReference>
<keyword evidence="1" id="KW-0812">Transmembrane</keyword>
<evidence type="ECO:0000313" key="3">
    <source>
        <dbReference type="Proteomes" id="UP001652600"/>
    </source>
</evidence>
<feature type="domain" description="Vacuolar protein sorting-associated protein 13 VPS13 adaptor binding" evidence="2">
    <location>
        <begin position="2197"/>
        <end position="2479"/>
    </location>
</feature>
<proteinExistence type="predicted"/>
<organism evidence="3 4">
    <name type="scientific">Cucumis melo</name>
    <name type="common">Muskmelon</name>
    <dbReference type="NCBI Taxonomy" id="3656"/>
    <lineage>
        <taxon>Eukaryota</taxon>
        <taxon>Viridiplantae</taxon>
        <taxon>Streptophyta</taxon>
        <taxon>Embryophyta</taxon>
        <taxon>Tracheophyta</taxon>
        <taxon>Spermatophyta</taxon>
        <taxon>Magnoliopsida</taxon>
        <taxon>eudicotyledons</taxon>
        <taxon>Gunneridae</taxon>
        <taxon>Pentapetalae</taxon>
        <taxon>rosids</taxon>
        <taxon>fabids</taxon>
        <taxon>Cucurbitales</taxon>
        <taxon>Cucurbitaceae</taxon>
        <taxon>Benincaseae</taxon>
        <taxon>Cucumis</taxon>
    </lineage>
</organism>
<dbReference type="RefSeq" id="XP_008440189.1">
    <property type="nucleotide sequence ID" value="XM_008441967.3"/>
</dbReference>
<dbReference type="PANTHER" id="PTHR16166">
    <property type="entry name" value="VACUOLAR PROTEIN SORTING-ASSOCIATED PROTEIN VPS13"/>
    <property type="match status" value="1"/>
</dbReference>
<feature type="transmembrane region" description="Helical" evidence="1">
    <location>
        <begin position="489"/>
        <end position="511"/>
    </location>
</feature>
<evidence type="ECO:0000259" key="2">
    <source>
        <dbReference type="Pfam" id="PF25036"/>
    </source>
</evidence>